<dbReference type="AlphaFoldDB" id="A0A3B1E9A2"/>
<dbReference type="EMBL" id="UOYO01000026">
    <property type="protein sequence ID" value="VAY87463.1"/>
    <property type="molecule type" value="Genomic_DNA"/>
</dbReference>
<keyword evidence="1" id="KW-0812">Transmembrane</keyword>
<gene>
    <name evidence="2" type="ORF">MNB_ARC-1_394</name>
</gene>
<evidence type="ECO:0000256" key="1">
    <source>
        <dbReference type="SAM" id="Phobius"/>
    </source>
</evidence>
<feature type="transmembrane region" description="Helical" evidence="1">
    <location>
        <begin position="286"/>
        <end position="307"/>
    </location>
</feature>
<protein>
    <submittedName>
        <fullName evidence="2">Periplasmic protein</fullName>
    </submittedName>
</protein>
<keyword evidence="1" id="KW-0472">Membrane</keyword>
<organism evidence="2">
    <name type="scientific">hydrothermal vent metagenome</name>
    <dbReference type="NCBI Taxonomy" id="652676"/>
    <lineage>
        <taxon>unclassified sequences</taxon>
        <taxon>metagenomes</taxon>
        <taxon>ecological metagenomes</taxon>
    </lineage>
</organism>
<keyword evidence="1" id="KW-1133">Transmembrane helix</keyword>
<feature type="transmembrane region" description="Helical" evidence="1">
    <location>
        <begin position="312"/>
        <end position="329"/>
    </location>
</feature>
<evidence type="ECO:0000313" key="2">
    <source>
        <dbReference type="EMBL" id="VAY87463.1"/>
    </source>
</evidence>
<reference evidence="2" key="1">
    <citation type="submission" date="2018-10" db="EMBL/GenBank/DDBJ databases">
        <authorList>
            <person name="Aoki K."/>
        </authorList>
    </citation>
    <scope>NUCLEOTIDE SEQUENCE</scope>
</reference>
<accession>A0A3B1E9A2</accession>
<name>A0A3B1E9A2_9ZZZZ</name>
<sequence>MKLFIYTSYFLALLISLSAQEVEDYKEIHSNDNSTLLEIENNNTNIALIGEKNETKSKELYLRYTKYPASVYAKQQFAVELEAIILTPSDKFDSIVSTYTNGRKINITSGDIHWELVDDNVYKTKIIYKILNKKFKLPTIHLTLKLGGTEVNHVQVKAPSISYSSIGINQNNFSNVIANNLTVKDTQIKQYNNKMLMVILNIKALESNLEDFNLSQFSEQGINSFENNYPIQNILYYAIIPSHLNNIKFNYYNPILAKFITIKLPVSLEDILVSTQTDLNPNNKNLLIYKKIILLAFLIIMILFYLFTRKKAFIAVALIASVIAISLFIPNKKILLRPGTKVYILPTQLSTVYKITNKTLQAEFLMEKNKFTKILFKNKNIGWIKTSDIK</sequence>
<proteinExistence type="predicted"/>